<dbReference type="Gene3D" id="1.25.40.20">
    <property type="entry name" value="Ankyrin repeat-containing domain"/>
    <property type="match status" value="3"/>
</dbReference>
<reference evidence="4 5" key="1">
    <citation type="submission" date="2015-09" db="EMBL/GenBank/DDBJ databases">
        <title>Draft genome of the parasitic nematode Teladorsagia circumcincta isolate WARC Sus (inbred).</title>
        <authorList>
            <person name="Mitreva M."/>
        </authorList>
    </citation>
    <scope>NUCLEOTIDE SEQUENCE [LARGE SCALE GENOMIC DNA]</scope>
    <source>
        <strain evidence="4 5">S</strain>
    </source>
</reference>
<sequence>MVDARASVPLLDFKLKENVVSEASSSSSESVKIDVEEQDSSFTSLLHRSARDGNVDAMEKLISRRPDLVNVPDTDGFTALHYAAKYGHVKAVELLLKKGAAVDVVGRDLFTPLHITAKYCRPLALLHGAPTERSSVSQFIDASAHSVTTSRHMTADVTTAIVDLLAKAMKGTTPLLTACVHGSDEIIQMLLSNGADTSGTDRRMNSVYHIAAHHGRTDTLKLLLQHGRETGQRMLWMSNNEGKTPLRMAVDGNHPDTNGYDPRLRDDALKLPLHYAAQFDRADVVRLLVDIAPDCIEERDDSGMPPYLTAACHNALEVVKVLIEHGTDIFATDEEGRTAIHVGAKFNAIKVLRYILDLCREKQKTDGELVPDLINQPDHSQTTPMHIVCSNGYIEVSR</sequence>
<feature type="repeat" description="ANK" evidence="3">
    <location>
        <begin position="302"/>
        <end position="334"/>
    </location>
</feature>
<evidence type="ECO:0000313" key="4">
    <source>
        <dbReference type="EMBL" id="PIO62996.1"/>
    </source>
</evidence>
<dbReference type="SUPFAM" id="SSF48403">
    <property type="entry name" value="Ankyrin repeat"/>
    <property type="match status" value="1"/>
</dbReference>
<keyword evidence="2 3" id="KW-0040">ANK repeat</keyword>
<dbReference type="PRINTS" id="PR01415">
    <property type="entry name" value="ANKYRIN"/>
</dbReference>
<evidence type="ECO:0000256" key="1">
    <source>
        <dbReference type="ARBA" id="ARBA00022737"/>
    </source>
</evidence>
<gene>
    <name evidence="4" type="ORF">TELCIR_15423</name>
</gene>
<dbReference type="Pfam" id="PF12796">
    <property type="entry name" value="Ank_2"/>
    <property type="match status" value="2"/>
</dbReference>
<accession>A0A2G9TYA7</accession>
<dbReference type="Pfam" id="PF13637">
    <property type="entry name" value="Ank_4"/>
    <property type="match status" value="1"/>
</dbReference>
<dbReference type="AlphaFoldDB" id="A0A2G9TYA7"/>
<evidence type="ECO:0000256" key="3">
    <source>
        <dbReference type="PROSITE-ProRule" id="PRU00023"/>
    </source>
</evidence>
<dbReference type="PROSITE" id="PS50297">
    <property type="entry name" value="ANK_REP_REGION"/>
    <property type="match status" value="3"/>
</dbReference>
<dbReference type="InterPro" id="IPR002110">
    <property type="entry name" value="Ankyrin_rpt"/>
</dbReference>
<name>A0A2G9TYA7_TELCI</name>
<proteinExistence type="predicted"/>
<evidence type="ECO:0000313" key="5">
    <source>
        <dbReference type="Proteomes" id="UP000230423"/>
    </source>
</evidence>
<protein>
    <submittedName>
        <fullName evidence="4">Ankyrin repeat protein</fullName>
    </submittedName>
</protein>
<keyword evidence="5" id="KW-1185">Reference proteome</keyword>
<dbReference type="Proteomes" id="UP000230423">
    <property type="component" value="Unassembled WGS sequence"/>
</dbReference>
<keyword evidence="1" id="KW-0677">Repeat</keyword>
<feature type="repeat" description="ANK" evidence="3">
    <location>
        <begin position="75"/>
        <end position="107"/>
    </location>
</feature>
<dbReference type="OrthoDB" id="5803825at2759"/>
<dbReference type="PANTHER" id="PTHR24198:SF165">
    <property type="entry name" value="ANKYRIN REPEAT-CONTAINING PROTEIN-RELATED"/>
    <property type="match status" value="1"/>
</dbReference>
<dbReference type="InterPro" id="IPR036770">
    <property type="entry name" value="Ankyrin_rpt-contain_sf"/>
</dbReference>
<organism evidence="4 5">
    <name type="scientific">Teladorsagia circumcincta</name>
    <name type="common">Brown stomach worm</name>
    <name type="synonym">Ostertagia circumcincta</name>
    <dbReference type="NCBI Taxonomy" id="45464"/>
    <lineage>
        <taxon>Eukaryota</taxon>
        <taxon>Metazoa</taxon>
        <taxon>Ecdysozoa</taxon>
        <taxon>Nematoda</taxon>
        <taxon>Chromadorea</taxon>
        <taxon>Rhabditida</taxon>
        <taxon>Rhabditina</taxon>
        <taxon>Rhabditomorpha</taxon>
        <taxon>Strongyloidea</taxon>
        <taxon>Trichostrongylidae</taxon>
        <taxon>Teladorsagia</taxon>
    </lineage>
</organism>
<feature type="non-terminal residue" evidence="4">
    <location>
        <position position="398"/>
    </location>
</feature>
<dbReference type="EMBL" id="KZ351409">
    <property type="protein sequence ID" value="PIO62996.1"/>
    <property type="molecule type" value="Genomic_DNA"/>
</dbReference>
<dbReference type="SMART" id="SM00248">
    <property type="entry name" value="ANK"/>
    <property type="match status" value="7"/>
</dbReference>
<dbReference type="PROSITE" id="PS50088">
    <property type="entry name" value="ANK_REPEAT"/>
    <property type="match status" value="3"/>
</dbReference>
<feature type="repeat" description="ANK" evidence="3">
    <location>
        <begin position="170"/>
        <end position="202"/>
    </location>
</feature>
<evidence type="ECO:0000256" key="2">
    <source>
        <dbReference type="ARBA" id="ARBA00023043"/>
    </source>
</evidence>
<dbReference type="PANTHER" id="PTHR24198">
    <property type="entry name" value="ANKYRIN REPEAT AND PROTEIN KINASE DOMAIN-CONTAINING PROTEIN"/>
    <property type="match status" value="1"/>
</dbReference>